<evidence type="ECO:0000313" key="3">
    <source>
        <dbReference type="Proteomes" id="UP001333818"/>
    </source>
</evidence>
<keyword evidence="3" id="KW-1185">Reference proteome</keyword>
<accession>A0AAW9Q222</accession>
<organism evidence="2 3">
    <name type="scientific">Tumidithrix elongata BACA0141</name>
    <dbReference type="NCBI Taxonomy" id="2716417"/>
    <lineage>
        <taxon>Bacteria</taxon>
        <taxon>Bacillati</taxon>
        <taxon>Cyanobacteriota</taxon>
        <taxon>Cyanophyceae</taxon>
        <taxon>Pseudanabaenales</taxon>
        <taxon>Pseudanabaenaceae</taxon>
        <taxon>Tumidithrix</taxon>
        <taxon>Tumidithrix elongata</taxon>
    </lineage>
</organism>
<feature type="domain" description="TY-Chap central" evidence="1">
    <location>
        <begin position="38"/>
        <end position="144"/>
    </location>
</feature>
<evidence type="ECO:0000259" key="1">
    <source>
        <dbReference type="Pfam" id="PF22551"/>
    </source>
</evidence>
<dbReference type="AlphaFoldDB" id="A0AAW9Q222"/>
<dbReference type="Proteomes" id="UP001333818">
    <property type="component" value="Unassembled WGS sequence"/>
</dbReference>
<reference evidence="2" key="1">
    <citation type="submission" date="2024-01" db="EMBL/GenBank/DDBJ databases">
        <title>Bank of Algae and Cyanobacteria of the Azores (BACA) strain genomes.</title>
        <authorList>
            <person name="Luz R."/>
            <person name="Cordeiro R."/>
            <person name="Fonseca A."/>
            <person name="Goncalves V."/>
        </authorList>
    </citation>
    <scope>NUCLEOTIDE SEQUENCE</scope>
    <source>
        <strain evidence="2">BACA0141</strain>
    </source>
</reference>
<dbReference type="Pfam" id="PF22551">
    <property type="entry name" value="TY-Chap1"/>
    <property type="match status" value="1"/>
</dbReference>
<evidence type="ECO:0000313" key="2">
    <source>
        <dbReference type="EMBL" id="MEE3716941.1"/>
    </source>
</evidence>
<proteinExistence type="predicted"/>
<dbReference type="Gene3D" id="3.30.1460.10">
    <property type="match status" value="1"/>
</dbReference>
<protein>
    <submittedName>
        <fullName evidence="2">YbjN domain-containing protein</fullName>
    </submittedName>
</protein>
<name>A0AAW9Q222_9CYAN</name>
<comment type="caution">
    <text evidence="2">The sequence shown here is derived from an EMBL/GenBank/DDBJ whole genome shotgun (WGS) entry which is preliminary data.</text>
</comment>
<sequence>MMFQNAAQQACYEKIAGWVKEIYAGATTPAQDLPLFLLRQGSTAAAIEVLPWGETEAIISIWSYVVTDVEIKPDLLRYLLKLNDRAHFCGFSMDDDGDIRIHATLLGTSCDRANLSLAVKEVLDSGDRYDDEIVARWGGRRVIDHLGKLALRKPFIPNFSQADFSPQNSRQNFDI</sequence>
<dbReference type="InterPro" id="IPR054343">
    <property type="entry name" value="TY-Chap_M"/>
</dbReference>
<dbReference type="SUPFAM" id="SSF69635">
    <property type="entry name" value="Type III secretory system chaperone-like"/>
    <property type="match status" value="1"/>
</dbReference>
<dbReference type="EMBL" id="JAZBJZ010000029">
    <property type="protein sequence ID" value="MEE3716941.1"/>
    <property type="molecule type" value="Genomic_DNA"/>
</dbReference>
<gene>
    <name evidence="2" type="ORF">V2H45_09310</name>
</gene>
<dbReference type="RefSeq" id="WP_330483370.1">
    <property type="nucleotide sequence ID" value="NZ_JAZBJZ010000029.1"/>
</dbReference>